<organism evidence="1 2">
    <name type="scientific">Gigaspora margarita</name>
    <dbReference type="NCBI Taxonomy" id="4874"/>
    <lineage>
        <taxon>Eukaryota</taxon>
        <taxon>Fungi</taxon>
        <taxon>Fungi incertae sedis</taxon>
        <taxon>Mucoromycota</taxon>
        <taxon>Glomeromycotina</taxon>
        <taxon>Glomeromycetes</taxon>
        <taxon>Diversisporales</taxon>
        <taxon>Gigasporaceae</taxon>
        <taxon>Gigaspora</taxon>
    </lineage>
</organism>
<comment type="caution">
    <text evidence="1">The sequence shown here is derived from an EMBL/GenBank/DDBJ whole genome shotgun (WGS) entry which is preliminary data.</text>
</comment>
<reference evidence="1 2" key="1">
    <citation type="submission" date="2021-06" db="EMBL/GenBank/DDBJ databases">
        <authorList>
            <person name="Kallberg Y."/>
            <person name="Tangrot J."/>
            <person name="Rosling A."/>
        </authorList>
    </citation>
    <scope>NUCLEOTIDE SEQUENCE [LARGE SCALE GENOMIC DNA]</scope>
    <source>
        <strain evidence="1 2">120-4 pot B 10/14</strain>
    </source>
</reference>
<protein>
    <submittedName>
        <fullName evidence="1">45722_t:CDS:1</fullName>
    </submittedName>
</protein>
<gene>
    <name evidence="1" type="ORF">GMARGA_LOCUS3974</name>
</gene>
<evidence type="ECO:0000313" key="2">
    <source>
        <dbReference type="Proteomes" id="UP000789901"/>
    </source>
</evidence>
<keyword evidence="2" id="KW-1185">Reference proteome</keyword>
<accession>A0ABN7U8V3</accession>
<dbReference type="EMBL" id="CAJVQB010001506">
    <property type="protein sequence ID" value="CAG8538676.1"/>
    <property type="molecule type" value="Genomic_DNA"/>
</dbReference>
<dbReference type="Proteomes" id="UP000789901">
    <property type="component" value="Unassembled WGS sequence"/>
</dbReference>
<feature type="non-terminal residue" evidence="1">
    <location>
        <position position="117"/>
    </location>
</feature>
<sequence>MFQHVKLDIWKYEDKETYKCSQFLKPFKVIEEKAFRNMFQRLDQFYKILSCKTIQKLAINQFNLIKNYFSKISNKHFVLDTLQFKSSYTRESIANKVYSFLEEFKIKTKVIVLTTDN</sequence>
<proteinExistence type="predicted"/>
<evidence type="ECO:0000313" key="1">
    <source>
        <dbReference type="EMBL" id="CAG8538676.1"/>
    </source>
</evidence>
<name>A0ABN7U8V3_GIGMA</name>